<dbReference type="EC" id="3.1.1.61" evidence="2"/>
<dbReference type="PROSITE" id="PS50122">
    <property type="entry name" value="CHEB"/>
    <property type="match status" value="1"/>
</dbReference>
<dbReference type="CDD" id="cd16433">
    <property type="entry name" value="CheB"/>
    <property type="match status" value="1"/>
</dbReference>
<keyword evidence="4" id="KW-0145">Chemotaxis</keyword>
<dbReference type="SUPFAM" id="SSF52738">
    <property type="entry name" value="Methylesterase CheB, C-terminal domain"/>
    <property type="match status" value="1"/>
</dbReference>
<dbReference type="PANTHER" id="PTHR42872">
    <property type="entry name" value="PROTEIN-GLUTAMATE METHYLESTERASE/PROTEIN-GLUTAMINE GLUTAMINASE"/>
    <property type="match status" value="1"/>
</dbReference>
<dbReference type="InterPro" id="IPR000673">
    <property type="entry name" value="Sig_transdc_resp-reg_Me-estase"/>
</dbReference>
<dbReference type="Pfam" id="PF01339">
    <property type="entry name" value="CheB_methylest"/>
    <property type="match status" value="1"/>
</dbReference>
<accession>A0ABU9R2W6</accession>
<feature type="domain" description="CheB-type methylesterase" evidence="5">
    <location>
        <begin position="1"/>
        <end position="188"/>
    </location>
</feature>
<gene>
    <name evidence="6" type="ORF">V4C56_17385</name>
</gene>
<dbReference type="Gene3D" id="3.40.50.180">
    <property type="entry name" value="Methylesterase CheB, C-terminal domain"/>
    <property type="match status" value="1"/>
</dbReference>
<dbReference type="Proteomes" id="UP001481677">
    <property type="component" value="Unassembled WGS sequence"/>
</dbReference>
<evidence type="ECO:0000256" key="1">
    <source>
        <dbReference type="ARBA" id="ARBA00022801"/>
    </source>
</evidence>
<dbReference type="PANTHER" id="PTHR42872:SF6">
    <property type="entry name" value="PROTEIN-GLUTAMATE METHYLESTERASE_PROTEIN-GLUTAMINE GLUTAMINASE"/>
    <property type="match status" value="1"/>
</dbReference>
<feature type="active site" evidence="4">
    <location>
        <position position="11"/>
    </location>
</feature>
<feature type="active site" evidence="4">
    <location>
        <position position="38"/>
    </location>
</feature>
<comment type="catalytic activity">
    <reaction evidence="3">
        <text>[protein]-L-glutamate 5-O-methyl ester + H2O = L-glutamyl-[protein] + methanol + H(+)</text>
        <dbReference type="Rhea" id="RHEA:23236"/>
        <dbReference type="Rhea" id="RHEA-COMP:10208"/>
        <dbReference type="Rhea" id="RHEA-COMP:10311"/>
        <dbReference type="ChEBI" id="CHEBI:15377"/>
        <dbReference type="ChEBI" id="CHEBI:15378"/>
        <dbReference type="ChEBI" id="CHEBI:17790"/>
        <dbReference type="ChEBI" id="CHEBI:29973"/>
        <dbReference type="ChEBI" id="CHEBI:82795"/>
        <dbReference type="EC" id="3.1.1.61"/>
    </reaction>
</comment>
<proteinExistence type="predicted"/>
<feature type="active site" evidence="4">
    <location>
        <position position="130"/>
    </location>
</feature>
<dbReference type="RefSeq" id="WP_342958957.1">
    <property type="nucleotide sequence ID" value="NZ_JAZHFZ010000010.1"/>
</dbReference>
<protein>
    <recommendedName>
        <fullName evidence="2">protein-glutamate methylesterase</fullName>
        <ecNumber evidence="2">3.1.1.61</ecNumber>
    </recommendedName>
</protein>
<evidence type="ECO:0000313" key="7">
    <source>
        <dbReference type="Proteomes" id="UP001481677"/>
    </source>
</evidence>
<comment type="caution">
    <text evidence="6">The sequence shown here is derived from an EMBL/GenBank/DDBJ whole genome shotgun (WGS) entry which is preliminary data.</text>
</comment>
<keyword evidence="7" id="KW-1185">Reference proteome</keyword>
<organism evidence="6 7">
    <name type="scientific">Paraburkholderia azotifigens</name>
    <dbReference type="NCBI Taxonomy" id="2057004"/>
    <lineage>
        <taxon>Bacteria</taxon>
        <taxon>Pseudomonadati</taxon>
        <taxon>Pseudomonadota</taxon>
        <taxon>Betaproteobacteria</taxon>
        <taxon>Burkholderiales</taxon>
        <taxon>Burkholderiaceae</taxon>
        <taxon>Paraburkholderia</taxon>
    </lineage>
</organism>
<dbReference type="EMBL" id="JAZHGA010000011">
    <property type="protein sequence ID" value="MEM5341385.1"/>
    <property type="molecule type" value="Genomic_DNA"/>
</dbReference>
<sequence>MRGRIFVIGASQGGIQAVSALIAQLPASFPAPLFVAQHIAASSLGGLPRILGRAGCLPAAHPRNMEIIQGGRVYVAPPDMHMLVQHGYVWLSRGPRENHVRPAIDPLFRSAASAYGAAVVGVVLTGHLDDGTAGLMAVKDRGGIAIVQDHAEAVAPSMPRSAQAHVCIDHCCTLSEMGAILVNLANDDVGSQVRDVNPLIEIETRIAAGELNLADWSQFEKRSVPSGLNCPDCSNVLFEVRDDRMIRFRCRAGHAFSARCLLEEQARTREKTIAGLYGSFVGEATLASRLLGSTVLDDPGLRAAFSDQVSEASRKATQVGQWLNSSAEGGNAMGAVPGATRTQPDIEPAGIEDSVIPRCW</sequence>
<evidence type="ECO:0000256" key="3">
    <source>
        <dbReference type="ARBA" id="ARBA00048267"/>
    </source>
</evidence>
<dbReference type="InterPro" id="IPR035909">
    <property type="entry name" value="CheB_C"/>
</dbReference>
<evidence type="ECO:0000256" key="4">
    <source>
        <dbReference type="PROSITE-ProRule" id="PRU00050"/>
    </source>
</evidence>
<evidence type="ECO:0000313" key="6">
    <source>
        <dbReference type="EMBL" id="MEM5341385.1"/>
    </source>
</evidence>
<reference evidence="6 7" key="1">
    <citation type="submission" date="2024-01" db="EMBL/GenBank/DDBJ databases">
        <title>The diversity of rhizobia nodulating Mimosa spp. in eleven states of Brazil covering several biomes is determined by host plant, location, and edaphic factors.</title>
        <authorList>
            <person name="Rouws L."/>
            <person name="Barauna A."/>
            <person name="Beukes C."/>
            <person name="De Faria S.M."/>
            <person name="Gross E."/>
            <person name="Dos Reis Junior F.B."/>
            <person name="Simon M."/>
            <person name="Maluk M."/>
            <person name="Odee D.W."/>
            <person name="Kenicer G."/>
            <person name="Young J.P.W."/>
            <person name="Reis V.M."/>
            <person name="Zilli J."/>
            <person name="James E.K."/>
        </authorList>
    </citation>
    <scope>NUCLEOTIDE SEQUENCE [LARGE SCALE GENOMIC DNA]</scope>
    <source>
        <strain evidence="6 7">JPY530</strain>
    </source>
</reference>
<evidence type="ECO:0000259" key="5">
    <source>
        <dbReference type="PROSITE" id="PS50122"/>
    </source>
</evidence>
<evidence type="ECO:0000256" key="2">
    <source>
        <dbReference type="ARBA" id="ARBA00039140"/>
    </source>
</evidence>
<name>A0ABU9R2W6_9BURK</name>
<keyword evidence="1 4" id="KW-0378">Hydrolase</keyword>